<dbReference type="PANTHER" id="PTHR23513:SF6">
    <property type="entry name" value="MAJOR FACILITATOR SUPERFAMILY ASSOCIATED DOMAIN-CONTAINING PROTEIN"/>
    <property type="match status" value="1"/>
</dbReference>
<feature type="transmembrane region" description="Helical" evidence="7">
    <location>
        <begin position="220"/>
        <end position="242"/>
    </location>
</feature>
<accession>W7I664</accession>
<feature type="transmembrane region" description="Helical" evidence="7">
    <location>
        <begin position="415"/>
        <end position="436"/>
    </location>
</feature>
<keyword evidence="3 7" id="KW-0812">Transmembrane</keyword>
<feature type="transmembrane region" description="Helical" evidence="7">
    <location>
        <begin position="349"/>
        <end position="367"/>
    </location>
</feature>
<feature type="transmembrane region" description="Helical" evidence="7">
    <location>
        <begin position="194"/>
        <end position="214"/>
    </location>
</feature>
<keyword evidence="9" id="KW-1185">Reference proteome</keyword>
<dbReference type="AlphaFoldDB" id="W7I664"/>
<keyword evidence="4 7" id="KW-1133">Transmembrane helix</keyword>
<dbReference type="Gene3D" id="1.20.1250.20">
    <property type="entry name" value="MFS general substrate transporter like domains"/>
    <property type="match status" value="1"/>
</dbReference>
<dbReference type="Proteomes" id="UP000024837">
    <property type="component" value="Unassembled WGS sequence"/>
</dbReference>
<dbReference type="GO" id="GO:0005886">
    <property type="term" value="C:plasma membrane"/>
    <property type="evidence" value="ECO:0007669"/>
    <property type="project" value="UniProtKB-SubCell"/>
</dbReference>
<reference evidence="8 9" key="1">
    <citation type="submission" date="2013-05" db="EMBL/GenBank/DDBJ databases">
        <title>Drechslerella stenobrocha genome reveals carnivorous origination and mechanical trapping mechanism of predatory fungi.</title>
        <authorList>
            <person name="Liu X."/>
            <person name="Zhang W."/>
            <person name="Liu K."/>
        </authorList>
    </citation>
    <scope>NUCLEOTIDE SEQUENCE [LARGE SCALE GENOMIC DNA]</scope>
    <source>
        <strain evidence="8 9">248</strain>
    </source>
</reference>
<dbReference type="EMBL" id="KI966443">
    <property type="protein sequence ID" value="EWC44245.1"/>
    <property type="molecule type" value="Genomic_DNA"/>
</dbReference>
<evidence type="ECO:0008006" key="10">
    <source>
        <dbReference type="Google" id="ProtNLM"/>
    </source>
</evidence>
<dbReference type="SUPFAM" id="SSF103473">
    <property type="entry name" value="MFS general substrate transporter"/>
    <property type="match status" value="1"/>
</dbReference>
<organism evidence="8 9">
    <name type="scientific">Drechslerella stenobrocha 248</name>
    <dbReference type="NCBI Taxonomy" id="1043628"/>
    <lineage>
        <taxon>Eukaryota</taxon>
        <taxon>Fungi</taxon>
        <taxon>Dikarya</taxon>
        <taxon>Ascomycota</taxon>
        <taxon>Pezizomycotina</taxon>
        <taxon>Orbiliomycetes</taxon>
        <taxon>Orbiliales</taxon>
        <taxon>Orbiliaceae</taxon>
        <taxon>Drechslerella</taxon>
    </lineage>
</organism>
<evidence type="ECO:0000256" key="4">
    <source>
        <dbReference type="ARBA" id="ARBA00022989"/>
    </source>
</evidence>
<feature type="transmembrane region" description="Helical" evidence="7">
    <location>
        <begin position="282"/>
        <end position="299"/>
    </location>
</feature>
<evidence type="ECO:0000256" key="6">
    <source>
        <dbReference type="SAM" id="MobiDB-lite"/>
    </source>
</evidence>
<gene>
    <name evidence="8" type="ORF">DRE_01071</name>
</gene>
<keyword evidence="5 7" id="KW-0472">Membrane</keyword>
<feature type="transmembrane region" description="Helical" evidence="7">
    <location>
        <begin position="71"/>
        <end position="93"/>
    </location>
</feature>
<protein>
    <recommendedName>
        <fullName evidence="10">Major facilitator superfamily (MFS) profile domain-containing protein</fullName>
    </recommendedName>
</protein>
<feature type="transmembrane region" description="Helical" evidence="7">
    <location>
        <begin position="25"/>
        <end position="51"/>
    </location>
</feature>
<evidence type="ECO:0000313" key="8">
    <source>
        <dbReference type="EMBL" id="EWC44245.1"/>
    </source>
</evidence>
<evidence type="ECO:0000256" key="1">
    <source>
        <dbReference type="ARBA" id="ARBA00004651"/>
    </source>
</evidence>
<feature type="transmembrane region" description="Helical" evidence="7">
    <location>
        <begin position="457"/>
        <end position="480"/>
    </location>
</feature>
<feature type="region of interest" description="Disordered" evidence="6">
    <location>
        <begin position="496"/>
        <end position="517"/>
    </location>
</feature>
<evidence type="ECO:0000313" key="9">
    <source>
        <dbReference type="Proteomes" id="UP000024837"/>
    </source>
</evidence>
<feature type="transmembrane region" description="Helical" evidence="7">
    <location>
        <begin position="100"/>
        <end position="119"/>
    </location>
</feature>
<name>W7I664_9PEZI</name>
<feature type="transmembrane region" description="Helical" evidence="7">
    <location>
        <begin position="254"/>
        <end position="276"/>
    </location>
</feature>
<feature type="transmembrane region" description="Helical" evidence="7">
    <location>
        <begin position="320"/>
        <end position="343"/>
    </location>
</feature>
<sequence length="517" mass="57482">MLEEKRKWSVIESWRLFTTEEKRNMAFYILGIMLYKFGFEVYIGSVIALATNRYEYDAAVGRYPEKTLERVGLLQGLNQAFQCLGSILIAPLIKRFKTRTVLAIAVLVFAVFTSLLLIVDRATGGSIKPKGWDQQYGSRNFAYYGNFNTDAMIPIHCLSGISYGMVELIRRVIPRDIVGGNMQKLKRMDSLVHIFYEITGTGGALATALALIPACGNNQSFIITPLLFFCAAASWFMIQLPHSYQVEAGGEKNYVFQVIDGCVLFVMSAAKGMAIVFSSRRFVWLLPGYSFALFGHRFLENNIASVIAYRYFGETAWAQILIAGSNFGELIGALFVFLFTNLVHTPIPWLRSDALLLLIVWYIPYWYPPMYKVSQAWIAAATFIPISFGWAAGDVSLAAYIQASLARLEAKENSISPLGAVMGFLYSTYIIIYAILSPLLGRYMDKVASQHNDVVQSGLFNIAGVQFTILSGIMLAATFVPRGAFSVNPKLLDDVELDTDDDSGDEKIPADERGVAV</sequence>
<evidence type="ECO:0000256" key="7">
    <source>
        <dbReference type="SAM" id="Phobius"/>
    </source>
</evidence>
<keyword evidence="2" id="KW-1003">Cell membrane</keyword>
<dbReference type="OrthoDB" id="5344169at2759"/>
<dbReference type="InterPro" id="IPR036259">
    <property type="entry name" value="MFS_trans_sf"/>
</dbReference>
<dbReference type="HOGENOM" id="CLU_023742_0_0_1"/>
<feature type="transmembrane region" description="Helical" evidence="7">
    <location>
        <begin position="153"/>
        <end position="173"/>
    </location>
</feature>
<evidence type="ECO:0000256" key="3">
    <source>
        <dbReference type="ARBA" id="ARBA00022692"/>
    </source>
</evidence>
<comment type="subcellular location">
    <subcellularLocation>
        <location evidence="1">Cell membrane</location>
        <topology evidence="1">Multi-pass membrane protein</topology>
    </subcellularLocation>
</comment>
<feature type="transmembrane region" description="Helical" evidence="7">
    <location>
        <begin position="379"/>
        <end position="403"/>
    </location>
</feature>
<evidence type="ECO:0000256" key="5">
    <source>
        <dbReference type="ARBA" id="ARBA00023136"/>
    </source>
</evidence>
<dbReference type="PANTHER" id="PTHR23513">
    <property type="entry name" value="INTEGRAL MEMBRANE EFFLUX PROTEIN-RELATED"/>
    <property type="match status" value="1"/>
</dbReference>
<evidence type="ECO:0000256" key="2">
    <source>
        <dbReference type="ARBA" id="ARBA00022475"/>
    </source>
</evidence>
<feature type="compositionally biased region" description="Basic and acidic residues" evidence="6">
    <location>
        <begin position="505"/>
        <end position="517"/>
    </location>
</feature>
<proteinExistence type="predicted"/>